<evidence type="ECO:0000256" key="2">
    <source>
        <dbReference type="ARBA" id="ARBA00023015"/>
    </source>
</evidence>
<feature type="domain" description="RNA polymerase sigma factor 70 region 4 type 2" evidence="7">
    <location>
        <begin position="111"/>
        <end position="163"/>
    </location>
</feature>
<evidence type="ECO:0000256" key="1">
    <source>
        <dbReference type="ARBA" id="ARBA00010641"/>
    </source>
</evidence>
<dbReference type="Pfam" id="PF04542">
    <property type="entry name" value="Sigma70_r2"/>
    <property type="match status" value="1"/>
</dbReference>
<gene>
    <name evidence="8" type="primary">rpoE_15</name>
    <name evidence="8" type="ORF">ENSA5_49830</name>
</gene>
<keyword evidence="9" id="KW-1185">Reference proteome</keyword>
<dbReference type="Gene3D" id="1.10.10.10">
    <property type="entry name" value="Winged helix-like DNA-binding domain superfamily/Winged helix DNA-binding domain"/>
    <property type="match status" value="1"/>
</dbReference>
<comment type="caution">
    <text evidence="8">The sequence shown here is derived from an EMBL/GenBank/DDBJ whole genome shotgun (WGS) entry which is preliminary data.</text>
</comment>
<dbReference type="InterPro" id="IPR013249">
    <property type="entry name" value="RNA_pol_sigma70_r4_t2"/>
</dbReference>
<dbReference type="Gene3D" id="1.10.1740.10">
    <property type="match status" value="1"/>
</dbReference>
<dbReference type="OrthoDB" id="5512435at2"/>
<dbReference type="AlphaFoldDB" id="A0A2S9XHL1"/>
<evidence type="ECO:0000259" key="7">
    <source>
        <dbReference type="Pfam" id="PF08281"/>
    </source>
</evidence>
<dbReference type="InterPro" id="IPR014284">
    <property type="entry name" value="RNA_pol_sigma-70_dom"/>
</dbReference>
<name>A0A2S9XHL1_9BACT</name>
<dbReference type="Proteomes" id="UP000237968">
    <property type="component" value="Unassembled WGS sequence"/>
</dbReference>
<evidence type="ECO:0000313" key="8">
    <source>
        <dbReference type="EMBL" id="PRP92352.1"/>
    </source>
</evidence>
<sequence length="181" mass="20467">MSSTAQHRAAPALTLADVYRDEFDFVWRSLRRLGVPAHALEDATQDVFVVVARRLDEFEARSSLRTWLFGIAMRVVQTRRRTVWRHQRKLDVLAREPQAAHDPLARSDARRLLLRLLDELGEDKRAVYVLVELEGMTAVEVAAGLEVNVNTIYTRLRAARRELLAAAAKCADLRDEGGAPP</sequence>
<dbReference type="SUPFAM" id="SSF88946">
    <property type="entry name" value="Sigma2 domain of RNA polymerase sigma factors"/>
    <property type="match status" value="1"/>
</dbReference>
<keyword evidence="3" id="KW-0731">Sigma factor</keyword>
<accession>A0A2S9XHL1</accession>
<evidence type="ECO:0000256" key="5">
    <source>
        <dbReference type="ARBA" id="ARBA00023163"/>
    </source>
</evidence>
<dbReference type="RefSeq" id="WP_106394235.1">
    <property type="nucleotide sequence ID" value="NZ_PVNK01000214.1"/>
</dbReference>
<comment type="similarity">
    <text evidence="1">Belongs to the sigma-70 factor family. ECF subfamily.</text>
</comment>
<dbReference type="PANTHER" id="PTHR43133">
    <property type="entry name" value="RNA POLYMERASE ECF-TYPE SIGMA FACTO"/>
    <property type="match status" value="1"/>
</dbReference>
<evidence type="ECO:0000256" key="3">
    <source>
        <dbReference type="ARBA" id="ARBA00023082"/>
    </source>
</evidence>
<dbReference type="Pfam" id="PF08281">
    <property type="entry name" value="Sigma70_r4_2"/>
    <property type="match status" value="1"/>
</dbReference>
<dbReference type="InterPro" id="IPR007627">
    <property type="entry name" value="RNA_pol_sigma70_r2"/>
</dbReference>
<evidence type="ECO:0000256" key="4">
    <source>
        <dbReference type="ARBA" id="ARBA00023125"/>
    </source>
</evidence>
<evidence type="ECO:0000259" key="6">
    <source>
        <dbReference type="Pfam" id="PF04542"/>
    </source>
</evidence>
<dbReference type="GO" id="GO:0003677">
    <property type="term" value="F:DNA binding"/>
    <property type="evidence" value="ECO:0007669"/>
    <property type="project" value="UniProtKB-KW"/>
</dbReference>
<dbReference type="NCBIfam" id="TIGR02937">
    <property type="entry name" value="sigma70-ECF"/>
    <property type="match status" value="1"/>
</dbReference>
<keyword evidence="5" id="KW-0804">Transcription</keyword>
<dbReference type="InterPro" id="IPR039425">
    <property type="entry name" value="RNA_pol_sigma-70-like"/>
</dbReference>
<dbReference type="GO" id="GO:0006352">
    <property type="term" value="P:DNA-templated transcription initiation"/>
    <property type="evidence" value="ECO:0007669"/>
    <property type="project" value="InterPro"/>
</dbReference>
<evidence type="ECO:0000313" key="9">
    <source>
        <dbReference type="Proteomes" id="UP000237968"/>
    </source>
</evidence>
<proteinExistence type="inferred from homology"/>
<keyword evidence="4" id="KW-0238">DNA-binding</keyword>
<feature type="domain" description="RNA polymerase sigma-70 region 2" evidence="6">
    <location>
        <begin position="19"/>
        <end position="85"/>
    </location>
</feature>
<reference evidence="8 9" key="1">
    <citation type="submission" date="2018-03" db="EMBL/GenBank/DDBJ databases">
        <title>Draft Genome Sequences of the Obligatory Marine Myxobacteria Enhygromyxa salina SWB005.</title>
        <authorList>
            <person name="Poehlein A."/>
            <person name="Moghaddam J.A."/>
            <person name="Harms H."/>
            <person name="Alanjari M."/>
            <person name="Koenig G.M."/>
            <person name="Daniel R."/>
            <person name="Schaeberle T.F."/>
        </authorList>
    </citation>
    <scope>NUCLEOTIDE SEQUENCE [LARGE SCALE GENOMIC DNA]</scope>
    <source>
        <strain evidence="8 9">SWB005</strain>
    </source>
</reference>
<keyword evidence="2" id="KW-0805">Transcription regulation</keyword>
<dbReference type="InterPro" id="IPR013325">
    <property type="entry name" value="RNA_pol_sigma_r2"/>
</dbReference>
<dbReference type="InterPro" id="IPR013324">
    <property type="entry name" value="RNA_pol_sigma_r3/r4-like"/>
</dbReference>
<dbReference type="SUPFAM" id="SSF88659">
    <property type="entry name" value="Sigma3 and sigma4 domains of RNA polymerase sigma factors"/>
    <property type="match status" value="1"/>
</dbReference>
<protein>
    <submittedName>
        <fullName evidence="8">ECF RNA polymerase sigma-E factor</fullName>
    </submittedName>
</protein>
<organism evidence="8 9">
    <name type="scientific">Enhygromyxa salina</name>
    <dbReference type="NCBI Taxonomy" id="215803"/>
    <lineage>
        <taxon>Bacteria</taxon>
        <taxon>Pseudomonadati</taxon>
        <taxon>Myxococcota</taxon>
        <taxon>Polyangia</taxon>
        <taxon>Nannocystales</taxon>
        <taxon>Nannocystaceae</taxon>
        <taxon>Enhygromyxa</taxon>
    </lineage>
</organism>
<dbReference type="EMBL" id="PVNK01000214">
    <property type="protein sequence ID" value="PRP92352.1"/>
    <property type="molecule type" value="Genomic_DNA"/>
</dbReference>
<dbReference type="PANTHER" id="PTHR43133:SF8">
    <property type="entry name" value="RNA POLYMERASE SIGMA FACTOR HI_1459-RELATED"/>
    <property type="match status" value="1"/>
</dbReference>
<dbReference type="InterPro" id="IPR036388">
    <property type="entry name" value="WH-like_DNA-bd_sf"/>
</dbReference>
<dbReference type="GO" id="GO:0016987">
    <property type="term" value="F:sigma factor activity"/>
    <property type="evidence" value="ECO:0007669"/>
    <property type="project" value="UniProtKB-KW"/>
</dbReference>